<keyword evidence="1" id="KW-1185">Reference proteome</keyword>
<proteinExistence type="predicted"/>
<protein>
    <submittedName>
        <fullName evidence="2">Uncharacterized protein</fullName>
    </submittedName>
</protein>
<name>A0A915I343_ROMCU</name>
<dbReference type="AlphaFoldDB" id="A0A915I343"/>
<evidence type="ECO:0000313" key="1">
    <source>
        <dbReference type="Proteomes" id="UP000887565"/>
    </source>
</evidence>
<dbReference type="WBParaSite" id="nRc.2.0.1.t08255-RA">
    <property type="protein sequence ID" value="nRc.2.0.1.t08255-RA"/>
    <property type="gene ID" value="nRc.2.0.1.g08255"/>
</dbReference>
<organism evidence="1 2">
    <name type="scientific">Romanomermis culicivorax</name>
    <name type="common">Nematode worm</name>
    <dbReference type="NCBI Taxonomy" id="13658"/>
    <lineage>
        <taxon>Eukaryota</taxon>
        <taxon>Metazoa</taxon>
        <taxon>Ecdysozoa</taxon>
        <taxon>Nematoda</taxon>
        <taxon>Enoplea</taxon>
        <taxon>Dorylaimia</taxon>
        <taxon>Mermithida</taxon>
        <taxon>Mermithoidea</taxon>
        <taxon>Mermithidae</taxon>
        <taxon>Romanomermis</taxon>
    </lineage>
</organism>
<evidence type="ECO:0000313" key="2">
    <source>
        <dbReference type="WBParaSite" id="nRc.2.0.1.t08255-RA"/>
    </source>
</evidence>
<reference evidence="2" key="1">
    <citation type="submission" date="2022-11" db="UniProtKB">
        <authorList>
            <consortium name="WormBaseParasite"/>
        </authorList>
    </citation>
    <scope>IDENTIFICATION</scope>
</reference>
<accession>A0A915I343</accession>
<sequence>MEAWKEKMTKFERFKFCKSTSKPALIAFLAALIAIGPCGKISRAISKLLTKAPSSLISFRLSIR</sequence>
<dbReference type="Proteomes" id="UP000887565">
    <property type="component" value="Unplaced"/>
</dbReference>